<feature type="region of interest" description="Disordered" evidence="1">
    <location>
        <begin position="1"/>
        <end position="24"/>
    </location>
</feature>
<name>A0ABQ7WKE5_SOLTU</name>
<evidence type="ECO:0000313" key="3">
    <source>
        <dbReference type="Proteomes" id="UP000826656"/>
    </source>
</evidence>
<organism evidence="2 3">
    <name type="scientific">Solanum tuberosum</name>
    <name type="common">Potato</name>
    <dbReference type="NCBI Taxonomy" id="4113"/>
    <lineage>
        <taxon>Eukaryota</taxon>
        <taxon>Viridiplantae</taxon>
        <taxon>Streptophyta</taxon>
        <taxon>Embryophyta</taxon>
        <taxon>Tracheophyta</taxon>
        <taxon>Spermatophyta</taxon>
        <taxon>Magnoliopsida</taxon>
        <taxon>eudicotyledons</taxon>
        <taxon>Gunneridae</taxon>
        <taxon>Pentapetalae</taxon>
        <taxon>asterids</taxon>
        <taxon>lamiids</taxon>
        <taxon>Solanales</taxon>
        <taxon>Solanaceae</taxon>
        <taxon>Solanoideae</taxon>
        <taxon>Solaneae</taxon>
        <taxon>Solanum</taxon>
    </lineage>
</organism>
<comment type="caution">
    <text evidence="2">The sequence shown here is derived from an EMBL/GenBank/DDBJ whole genome shotgun (WGS) entry which is preliminary data.</text>
</comment>
<protein>
    <submittedName>
        <fullName evidence="2">Uncharacterized protein</fullName>
    </submittedName>
</protein>
<keyword evidence="3" id="KW-1185">Reference proteome</keyword>
<evidence type="ECO:0000256" key="1">
    <source>
        <dbReference type="SAM" id="MobiDB-lite"/>
    </source>
</evidence>
<reference evidence="2 3" key="1">
    <citation type="journal article" date="2021" name="bioRxiv">
        <title>Chromosome-scale and haplotype-resolved genome assembly of a tetraploid potato cultivar.</title>
        <authorList>
            <person name="Sun H."/>
            <person name="Jiao W.-B."/>
            <person name="Krause K."/>
            <person name="Campoy J.A."/>
            <person name="Goel M."/>
            <person name="Folz-Donahue K."/>
            <person name="Kukat C."/>
            <person name="Huettel B."/>
            <person name="Schneeberger K."/>
        </authorList>
    </citation>
    <scope>NUCLEOTIDE SEQUENCE [LARGE SCALE GENOMIC DNA]</scope>
    <source>
        <strain evidence="2">SolTubOtavaFocal</strain>
        <tissue evidence="2">Leaves</tissue>
    </source>
</reference>
<accession>A0ABQ7WKE5</accession>
<evidence type="ECO:0000313" key="2">
    <source>
        <dbReference type="EMBL" id="KAH0781222.1"/>
    </source>
</evidence>
<dbReference type="Proteomes" id="UP000826656">
    <property type="component" value="Unassembled WGS sequence"/>
</dbReference>
<sequence length="61" mass="6468">MNDGCDHTSTNAPDPIRTPKLSVLGRENDVVRTGDGGVGRMGVTGGVMRRCAWRLGRWGAG</sequence>
<dbReference type="EMBL" id="JAIVGD010000001">
    <property type="protein sequence ID" value="KAH0781222.1"/>
    <property type="molecule type" value="Genomic_DNA"/>
</dbReference>
<gene>
    <name evidence="2" type="ORF">KY290_000820</name>
</gene>
<proteinExistence type="predicted"/>